<evidence type="ECO:0000313" key="2">
    <source>
        <dbReference type="Proteomes" id="UP000029914"/>
    </source>
</evidence>
<gene>
    <name evidence="1" type="ORF">CDOO_03750</name>
</gene>
<dbReference type="eggNOG" id="ENOG5032HUB">
    <property type="taxonomic scope" value="Bacteria"/>
</dbReference>
<name>A0A097IEC8_9CORY</name>
<dbReference type="OrthoDB" id="3268468at2"/>
<dbReference type="STRING" id="558173.CDOO_03750"/>
<proteinExistence type="predicted"/>
<reference evidence="1 2" key="1">
    <citation type="submission" date="2013-09" db="EMBL/GenBank/DDBJ databases">
        <title>Complete genome sequence of Corynebacterium doosanense CAU 212(T) (=DSM 45436(T)), isolated from activated sludge.</title>
        <authorList>
            <person name="Schaffert L."/>
            <person name="Albersmeier A."/>
            <person name="Kalinowski J."/>
            <person name="Ruckert C."/>
        </authorList>
    </citation>
    <scope>NUCLEOTIDE SEQUENCE [LARGE SCALE GENOMIC DNA]</scope>
    <source>
        <strain evidence="1 2">CAU 212</strain>
    </source>
</reference>
<protein>
    <submittedName>
        <fullName evidence="1">ATP-binding protein</fullName>
    </submittedName>
</protein>
<keyword evidence="1" id="KW-0547">Nucleotide-binding</keyword>
<dbReference type="GO" id="GO:0005524">
    <property type="term" value="F:ATP binding"/>
    <property type="evidence" value="ECO:0007669"/>
    <property type="project" value="UniProtKB-KW"/>
</dbReference>
<sequence length="75" mass="8147">MNIKVGFTENPRELVISAQDNRDELIRTINEGLRSGEGFLELTDSKGHTYFINSGDIAYVEVGSESRPAVGFGGA</sequence>
<dbReference type="RefSeq" id="WP_018021111.1">
    <property type="nucleotide sequence ID" value="NZ_AQUX01000002.1"/>
</dbReference>
<keyword evidence="1" id="KW-0067">ATP-binding</keyword>
<evidence type="ECO:0000313" key="1">
    <source>
        <dbReference type="EMBL" id="AIT60465.1"/>
    </source>
</evidence>
<dbReference type="EMBL" id="CP006764">
    <property type="protein sequence ID" value="AIT60465.1"/>
    <property type="molecule type" value="Genomic_DNA"/>
</dbReference>
<dbReference type="Pfam" id="PF11305">
    <property type="entry name" value="DUF3107"/>
    <property type="match status" value="1"/>
</dbReference>
<dbReference type="Proteomes" id="UP000029914">
    <property type="component" value="Chromosome"/>
</dbReference>
<dbReference type="InterPro" id="IPR021456">
    <property type="entry name" value="DUF3107"/>
</dbReference>
<dbReference type="KEGG" id="cdo:CDOO_03750"/>
<organism evidence="1 2">
    <name type="scientific">Corynebacterium doosanense CAU 212 = DSM 45436</name>
    <dbReference type="NCBI Taxonomy" id="558173"/>
    <lineage>
        <taxon>Bacteria</taxon>
        <taxon>Bacillati</taxon>
        <taxon>Actinomycetota</taxon>
        <taxon>Actinomycetes</taxon>
        <taxon>Mycobacteriales</taxon>
        <taxon>Corynebacteriaceae</taxon>
        <taxon>Corynebacterium</taxon>
    </lineage>
</organism>
<dbReference type="HOGENOM" id="CLU_168842_0_0_11"/>
<dbReference type="AlphaFoldDB" id="A0A097IEC8"/>
<accession>A0A097IEC8</accession>
<keyword evidence="2" id="KW-1185">Reference proteome</keyword>